<reference evidence="1 2" key="1">
    <citation type="submission" date="2024-01" db="EMBL/GenBank/DDBJ databases">
        <title>The genomes of 5 underutilized Papilionoideae crops provide insights into root nodulation and disease resistanc.</title>
        <authorList>
            <person name="Jiang F."/>
        </authorList>
    </citation>
    <scope>NUCLEOTIDE SEQUENCE [LARGE SCALE GENOMIC DNA]</scope>
    <source>
        <strain evidence="1">LVBAO_FW01</strain>
        <tissue evidence="1">Leaves</tissue>
    </source>
</reference>
<evidence type="ECO:0000313" key="2">
    <source>
        <dbReference type="Proteomes" id="UP001367508"/>
    </source>
</evidence>
<organism evidence="1 2">
    <name type="scientific">Canavalia gladiata</name>
    <name type="common">Sword bean</name>
    <name type="synonym">Dolichos gladiatus</name>
    <dbReference type="NCBI Taxonomy" id="3824"/>
    <lineage>
        <taxon>Eukaryota</taxon>
        <taxon>Viridiplantae</taxon>
        <taxon>Streptophyta</taxon>
        <taxon>Embryophyta</taxon>
        <taxon>Tracheophyta</taxon>
        <taxon>Spermatophyta</taxon>
        <taxon>Magnoliopsida</taxon>
        <taxon>eudicotyledons</taxon>
        <taxon>Gunneridae</taxon>
        <taxon>Pentapetalae</taxon>
        <taxon>rosids</taxon>
        <taxon>fabids</taxon>
        <taxon>Fabales</taxon>
        <taxon>Fabaceae</taxon>
        <taxon>Papilionoideae</taxon>
        <taxon>50 kb inversion clade</taxon>
        <taxon>NPAAA clade</taxon>
        <taxon>indigoferoid/millettioid clade</taxon>
        <taxon>Phaseoleae</taxon>
        <taxon>Canavalia</taxon>
    </lineage>
</organism>
<evidence type="ECO:0000313" key="1">
    <source>
        <dbReference type="EMBL" id="KAK7349891.1"/>
    </source>
</evidence>
<keyword evidence="2" id="KW-1185">Reference proteome</keyword>
<accession>A0AAN9M8M1</accession>
<protein>
    <submittedName>
        <fullName evidence="1">Uncharacterized protein</fullName>
    </submittedName>
</protein>
<gene>
    <name evidence="1" type="ORF">VNO77_07721</name>
</gene>
<proteinExistence type="predicted"/>
<comment type="caution">
    <text evidence="1">The sequence shown here is derived from an EMBL/GenBank/DDBJ whole genome shotgun (WGS) entry which is preliminary data.</text>
</comment>
<dbReference type="Proteomes" id="UP001367508">
    <property type="component" value="Unassembled WGS sequence"/>
</dbReference>
<dbReference type="EMBL" id="JAYMYQ010000002">
    <property type="protein sequence ID" value="KAK7349891.1"/>
    <property type="molecule type" value="Genomic_DNA"/>
</dbReference>
<sequence length="87" mass="10213">MERGRRSLVSLELGLSNFDPLLRFFFVRPSSSLRKKNNLIWPKLLQIFQLNPIEAIADLDAIRRNKAKTSTMLHEFLSRRHDFVKCA</sequence>
<name>A0AAN9M8M1_CANGL</name>
<dbReference type="AlphaFoldDB" id="A0AAN9M8M1"/>